<evidence type="ECO:0000313" key="3">
    <source>
        <dbReference type="Proteomes" id="UP001153069"/>
    </source>
</evidence>
<name>A0A9N8DTD4_9STRA</name>
<gene>
    <name evidence="2" type="ORF">SEMRO_328_G118540.1</name>
</gene>
<protein>
    <submittedName>
        <fullName evidence="2">Uncharacterized protein</fullName>
    </submittedName>
</protein>
<reference evidence="2" key="1">
    <citation type="submission" date="2020-06" db="EMBL/GenBank/DDBJ databases">
        <authorList>
            <consortium name="Plant Systems Biology data submission"/>
        </authorList>
    </citation>
    <scope>NUCLEOTIDE SEQUENCE</scope>
    <source>
        <strain evidence="2">D6</strain>
    </source>
</reference>
<comment type="caution">
    <text evidence="2">The sequence shown here is derived from an EMBL/GenBank/DDBJ whole genome shotgun (WGS) entry which is preliminary data.</text>
</comment>
<dbReference type="Proteomes" id="UP001153069">
    <property type="component" value="Unassembled WGS sequence"/>
</dbReference>
<sequence length="337" mass="36698">MPETTYAANNYLDSLTRYIEIRSVSDILELDLTLRGDYYFPLRFPIWNHECEGPTNGGLMIGTSCSFSASCYDLIGSFAACSGWTLPKVTALATQEAHSAGSSPYFAHDKTIVPCPIASSPATKKADVMPPATTLSRSNVEEEESWAIGRNWKHALLSMAELSNVPCPRLLVGSCWNFMKTLLAVEAQWNKSRSLPLGRVYHSDANKTTGRNSITEFEDRNNNDGEQDPGEPTIDSEAVVVEFCSDAIGYACVPSCSAEEVQGLISEIKPQHVDLSCFDIDYSFIELLAAAGRRGGGTSAKEEAGLMAKRVQQLQRQGDVSLKGGAGLFADLLHRQP</sequence>
<keyword evidence="3" id="KW-1185">Reference proteome</keyword>
<accession>A0A9N8DTD4</accession>
<evidence type="ECO:0000256" key="1">
    <source>
        <dbReference type="SAM" id="MobiDB-lite"/>
    </source>
</evidence>
<evidence type="ECO:0000313" key="2">
    <source>
        <dbReference type="EMBL" id="CAB9507990.1"/>
    </source>
</evidence>
<feature type="region of interest" description="Disordered" evidence="1">
    <location>
        <begin position="209"/>
        <end position="232"/>
    </location>
</feature>
<proteinExistence type="predicted"/>
<dbReference type="AlphaFoldDB" id="A0A9N8DTD4"/>
<dbReference type="EMBL" id="CAICTM010000327">
    <property type="protein sequence ID" value="CAB9507990.1"/>
    <property type="molecule type" value="Genomic_DNA"/>
</dbReference>
<organism evidence="2 3">
    <name type="scientific">Seminavis robusta</name>
    <dbReference type="NCBI Taxonomy" id="568900"/>
    <lineage>
        <taxon>Eukaryota</taxon>
        <taxon>Sar</taxon>
        <taxon>Stramenopiles</taxon>
        <taxon>Ochrophyta</taxon>
        <taxon>Bacillariophyta</taxon>
        <taxon>Bacillariophyceae</taxon>
        <taxon>Bacillariophycidae</taxon>
        <taxon>Naviculales</taxon>
        <taxon>Naviculaceae</taxon>
        <taxon>Seminavis</taxon>
    </lineage>
</organism>